<dbReference type="SUPFAM" id="SSF55811">
    <property type="entry name" value="Nudix"/>
    <property type="match status" value="1"/>
</dbReference>
<gene>
    <name evidence="2" type="ORF">A3E44_05750</name>
</gene>
<proteinExistence type="predicted"/>
<dbReference type="PANTHER" id="PTHR43736:SF1">
    <property type="entry name" value="DIHYDRONEOPTERIN TRIPHOSPHATE DIPHOSPHATASE"/>
    <property type="match status" value="1"/>
</dbReference>
<dbReference type="Gene3D" id="3.90.79.10">
    <property type="entry name" value="Nucleoside Triphosphate Pyrophosphohydrolase"/>
    <property type="match status" value="1"/>
</dbReference>
<evidence type="ECO:0000313" key="3">
    <source>
        <dbReference type="Proteomes" id="UP000178603"/>
    </source>
</evidence>
<sequence length="158" mass="18795">MENDIVIKICVFVVEKDRLLLLKEWSNKKNGYYLNIIKGTYDKHNESLFDCARREAKEEAGIEIELTDLLNCTVGFGKRNTFYFSFIARMLRGKPSLALEDEQKKRGEDITEINFYSKDEIKKMKRENFISEIVFDSVHQWLEDKIYPLEIIKHRSFK</sequence>
<protein>
    <recommendedName>
        <fullName evidence="1">Nudix hydrolase domain-containing protein</fullName>
    </recommendedName>
</protein>
<dbReference type="PROSITE" id="PS51462">
    <property type="entry name" value="NUDIX"/>
    <property type="match status" value="1"/>
</dbReference>
<feature type="domain" description="Nudix hydrolase" evidence="1">
    <location>
        <begin position="2"/>
        <end position="140"/>
    </location>
</feature>
<dbReference type="Pfam" id="PF00293">
    <property type="entry name" value="NUDIX"/>
    <property type="match status" value="1"/>
</dbReference>
<reference evidence="2 3" key="1">
    <citation type="journal article" date="2016" name="Nat. Commun.">
        <title>Thousands of microbial genomes shed light on interconnected biogeochemical processes in an aquifer system.</title>
        <authorList>
            <person name="Anantharaman K."/>
            <person name="Brown C.T."/>
            <person name="Hug L.A."/>
            <person name="Sharon I."/>
            <person name="Castelle C.J."/>
            <person name="Probst A.J."/>
            <person name="Thomas B.C."/>
            <person name="Singh A."/>
            <person name="Wilkins M.J."/>
            <person name="Karaoz U."/>
            <person name="Brodie E.L."/>
            <person name="Williams K.H."/>
            <person name="Hubbard S.S."/>
            <person name="Banfield J.F."/>
        </authorList>
    </citation>
    <scope>NUCLEOTIDE SEQUENCE [LARGE SCALE GENOMIC DNA]</scope>
</reference>
<dbReference type="Proteomes" id="UP000178603">
    <property type="component" value="Unassembled WGS sequence"/>
</dbReference>
<evidence type="ECO:0000313" key="2">
    <source>
        <dbReference type="EMBL" id="OGM53887.1"/>
    </source>
</evidence>
<dbReference type="AlphaFoldDB" id="A0A1F8AQ33"/>
<accession>A0A1F8AQ33</accession>
<organism evidence="2 3">
    <name type="scientific">Candidatus Woesebacteria bacterium RIFCSPHIGHO2_12_FULL_41_24</name>
    <dbReference type="NCBI Taxonomy" id="1802510"/>
    <lineage>
        <taxon>Bacteria</taxon>
        <taxon>Candidatus Woeseibacteriota</taxon>
    </lineage>
</organism>
<comment type="caution">
    <text evidence="2">The sequence shown here is derived from an EMBL/GenBank/DDBJ whole genome shotgun (WGS) entry which is preliminary data.</text>
</comment>
<dbReference type="InterPro" id="IPR015797">
    <property type="entry name" value="NUDIX_hydrolase-like_dom_sf"/>
</dbReference>
<dbReference type="EMBL" id="MGGW01000020">
    <property type="protein sequence ID" value="OGM53887.1"/>
    <property type="molecule type" value="Genomic_DNA"/>
</dbReference>
<dbReference type="PANTHER" id="PTHR43736">
    <property type="entry name" value="ADP-RIBOSE PYROPHOSPHATASE"/>
    <property type="match status" value="1"/>
</dbReference>
<name>A0A1F8AQ33_9BACT</name>
<evidence type="ECO:0000259" key="1">
    <source>
        <dbReference type="PROSITE" id="PS51462"/>
    </source>
</evidence>
<dbReference type="InterPro" id="IPR000086">
    <property type="entry name" value="NUDIX_hydrolase_dom"/>
</dbReference>